<dbReference type="RefSeq" id="WP_146857679.1">
    <property type="nucleotide sequence ID" value="NZ_BKAU01000001.1"/>
</dbReference>
<name>A0A512RER4_9BACT</name>
<dbReference type="AlphaFoldDB" id="A0A512RER4"/>
<feature type="chain" id="PRO_5021758689" description="Lipoprotein" evidence="1">
    <location>
        <begin position="25"/>
        <end position="143"/>
    </location>
</feature>
<accession>A0A512RER4</accession>
<evidence type="ECO:0008006" key="4">
    <source>
        <dbReference type="Google" id="ProtNLM"/>
    </source>
</evidence>
<sequence length="143" mass="15332">MKHICSLLAASLLLGACGHQQSPAAQDSVQTANSVPALTGLYTGDFGGSPIYININYAKGKRVTGYNSHKGLRRNISGEIVPEGDGWLVTLQEPGDHEFDGVFTIHFNKDLSEGKGDWKPVRAGSAKEQTFTLKRTNGDASTK</sequence>
<evidence type="ECO:0000256" key="1">
    <source>
        <dbReference type="SAM" id="SignalP"/>
    </source>
</evidence>
<protein>
    <recommendedName>
        <fullName evidence="4">Lipoprotein</fullName>
    </recommendedName>
</protein>
<dbReference type="PROSITE" id="PS51257">
    <property type="entry name" value="PROKAR_LIPOPROTEIN"/>
    <property type="match status" value="1"/>
</dbReference>
<proteinExistence type="predicted"/>
<evidence type="ECO:0000313" key="2">
    <source>
        <dbReference type="EMBL" id="GEP94191.1"/>
    </source>
</evidence>
<gene>
    <name evidence="2" type="ORF">CCY01nite_04510</name>
</gene>
<feature type="signal peptide" evidence="1">
    <location>
        <begin position="1"/>
        <end position="24"/>
    </location>
</feature>
<organism evidence="2 3">
    <name type="scientific">Chitinophaga cymbidii</name>
    <dbReference type="NCBI Taxonomy" id="1096750"/>
    <lineage>
        <taxon>Bacteria</taxon>
        <taxon>Pseudomonadati</taxon>
        <taxon>Bacteroidota</taxon>
        <taxon>Chitinophagia</taxon>
        <taxon>Chitinophagales</taxon>
        <taxon>Chitinophagaceae</taxon>
        <taxon>Chitinophaga</taxon>
    </lineage>
</organism>
<keyword evidence="1" id="KW-0732">Signal</keyword>
<evidence type="ECO:0000313" key="3">
    <source>
        <dbReference type="Proteomes" id="UP000321436"/>
    </source>
</evidence>
<dbReference type="OrthoDB" id="353549at2"/>
<dbReference type="Proteomes" id="UP000321436">
    <property type="component" value="Unassembled WGS sequence"/>
</dbReference>
<keyword evidence="3" id="KW-1185">Reference proteome</keyword>
<dbReference type="EMBL" id="BKAU01000001">
    <property type="protein sequence ID" value="GEP94191.1"/>
    <property type="molecule type" value="Genomic_DNA"/>
</dbReference>
<comment type="caution">
    <text evidence="2">The sequence shown here is derived from an EMBL/GenBank/DDBJ whole genome shotgun (WGS) entry which is preliminary data.</text>
</comment>
<reference evidence="2 3" key="1">
    <citation type="submission" date="2019-07" db="EMBL/GenBank/DDBJ databases">
        <title>Whole genome shotgun sequence of Chitinophaga cymbidii NBRC 109752.</title>
        <authorList>
            <person name="Hosoyama A."/>
            <person name="Uohara A."/>
            <person name="Ohji S."/>
            <person name="Ichikawa N."/>
        </authorList>
    </citation>
    <scope>NUCLEOTIDE SEQUENCE [LARGE SCALE GENOMIC DNA]</scope>
    <source>
        <strain evidence="2 3">NBRC 109752</strain>
    </source>
</reference>